<name>K8EHW9_9CHLO</name>
<evidence type="ECO:0000256" key="1">
    <source>
        <dbReference type="SAM" id="MobiDB-lite"/>
    </source>
</evidence>
<gene>
    <name evidence="3" type="ORF">Bathy08g03930</name>
</gene>
<feature type="transmembrane region" description="Helical" evidence="2">
    <location>
        <begin position="295"/>
        <end position="319"/>
    </location>
</feature>
<dbReference type="KEGG" id="bpg:Bathy08g03930"/>
<keyword evidence="4" id="KW-1185">Reference proteome</keyword>
<feature type="compositionally biased region" description="Basic and acidic residues" evidence="1">
    <location>
        <begin position="32"/>
        <end position="55"/>
    </location>
</feature>
<feature type="compositionally biased region" description="Polar residues" evidence="1">
    <location>
        <begin position="470"/>
        <end position="487"/>
    </location>
</feature>
<feature type="transmembrane region" description="Helical" evidence="2">
    <location>
        <begin position="508"/>
        <end position="530"/>
    </location>
</feature>
<keyword evidence="2" id="KW-1133">Transmembrane helix</keyword>
<dbReference type="EMBL" id="FO082271">
    <property type="protein sequence ID" value="CCO17614.1"/>
    <property type="molecule type" value="Genomic_DNA"/>
</dbReference>
<feature type="compositionally biased region" description="Basic residues" evidence="1">
    <location>
        <begin position="550"/>
        <end position="568"/>
    </location>
</feature>
<dbReference type="GeneID" id="19014372"/>
<feature type="compositionally biased region" description="Acidic residues" evidence="1">
    <location>
        <begin position="84"/>
        <end position="94"/>
    </location>
</feature>
<feature type="region of interest" description="Disordered" evidence="1">
    <location>
        <begin position="470"/>
        <end position="489"/>
    </location>
</feature>
<feature type="region of interest" description="Disordered" evidence="1">
    <location>
        <begin position="1"/>
        <end position="114"/>
    </location>
</feature>
<feature type="transmembrane region" description="Helical" evidence="2">
    <location>
        <begin position="205"/>
        <end position="226"/>
    </location>
</feature>
<keyword evidence="2" id="KW-0812">Transmembrane</keyword>
<evidence type="ECO:0000313" key="4">
    <source>
        <dbReference type="Proteomes" id="UP000198341"/>
    </source>
</evidence>
<dbReference type="Proteomes" id="UP000198341">
    <property type="component" value="Chromosome 8"/>
</dbReference>
<dbReference type="RefSeq" id="XP_007511493.1">
    <property type="nucleotide sequence ID" value="XM_007511431.1"/>
</dbReference>
<reference evidence="3 4" key="1">
    <citation type="submission" date="2011-10" db="EMBL/GenBank/DDBJ databases">
        <authorList>
            <person name="Genoscope - CEA"/>
        </authorList>
    </citation>
    <scope>NUCLEOTIDE SEQUENCE [LARGE SCALE GENOMIC DNA]</scope>
    <source>
        <strain evidence="3 4">RCC 1105</strain>
    </source>
</reference>
<feature type="region of interest" description="Disordered" evidence="1">
    <location>
        <begin position="542"/>
        <end position="568"/>
    </location>
</feature>
<protein>
    <recommendedName>
        <fullName evidence="5">Transmembrane protein</fullName>
    </recommendedName>
</protein>
<evidence type="ECO:0000256" key="2">
    <source>
        <dbReference type="SAM" id="Phobius"/>
    </source>
</evidence>
<feature type="transmembrane region" description="Helical" evidence="2">
    <location>
        <begin position="405"/>
        <end position="423"/>
    </location>
</feature>
<organism evidence="3 4">
    <name type="scientific">Bathycoccus prasinos</name>
    <dbReference type="NCBI Taxonomy" id="41875"/>
    <lineage>
        <taxon>Eukaryota</taxon>
        <taxon>Viridiplantae</taxon>
        <taxon>Chlorophyta</taxon>
        <taxon>Mamiellophyceae</taxon>
        <taxon>Mamiellales</taxon>
        <taxon>Bathycoccaceae</taxon>
        <taxon>Bathycoccus</taxon>
    </lineage>
</organism>
<keyword evidence="2" id="KW-0472">Membrane</keyword>
<dbReference type="AlphaFoldDB" id="K8EHW9"/>
<proteinExistence type="predicted"/>
<sequence length="568" mass="65266">MLNVNVERRRRRRRKRRRAKEEEEEEEGFFVYRRDPWTKERVKVNEDGEEIERSCSSESSESDSEAHRPRSSSFSFSSSSSSSSEEEDEDDDADVSGGEEYCEDEEEDKEQNETLSIDEDDIALLAVHPSTGANTNTNTNNRSVIEDPRNYCLFRFRWCWKFDSLSWWVAMCFLFAALFCVVGSACSCFRRVTRNPEMYVRAELVPYLIGGFFFFFASALTLWASYRAKRKYSRAKNKRRVKFGGDARLREQIRDENDLNVVLFEQRTREMEPSRQMWLRENNDEWIKRTRKLELIGALLTLIGSGLFVAEIIATMVIADSAHWVTVPIHANTNSTHHGHWWYHTHFDSSEDRKQFVQMSTVVEVRTGHCGALAYLFGSWFYWCASKRQWVWNPFLLPNGAHEKISFYSLIGSWLFLIGAIMTPPASTFAVANSMASGAPSTSSTTHNETVSSSMVSMVLERLYDEMANNNHTTTPNSSGNASSSPYGNDFPTNHDIKADHARFVKGALWLFVGYVMGSVCYCVQALLMIHTIALAEQRKQAHANSSHSQHLRSHLRRSHSHRRNTAV</sequence>
<evidence type="ECO:0008006" key="5">
    <source>
        <dbReference type="Google" id="ProtNLM"/>
    </source>
</evidence>
<feature type="compositionally biased region" description="Basic residues" evidence="1">
    <location>
        <begin position="8"/>
        <end position="18"/>
    </location>
</feature>
<feature type="compositionally biased region" description="Low complexity" evidence="1">
    <location>
        <begin position="71"/>
        <end position="83"/>
    </location>
</feature>
<feature type="transmembrane region" description="Helical" evidence="2">
    <location>
        <begin position="165"/>
        <end position="185"/>
    </location>
</feature>
<evidence type="ECO:0000313" key="3">
    <source>
        <dbReference type="EMBL" id="CCO17614.1"/>
    </source>
</evidence>
<feature type="transmembrane region" description="Helical" evidence="2">
    <location>
        <begin position="366"/>
        <end position="385"/>
    </location>
</feature>
<feature type="compositionally biased region" description="Acidic residues" evidence="1">
    <location>
        <begin position="100"/>
        <end position="114"/>
    </location>
</feature>
<accession>K8EHW9</accession>